<keyword evidence="2" id="KW-1185">Reference proteome</keyword>
<protein>
    <submittedName>
        <fullName evidence="1">Group III truncated hemoglobin</fullName>
    </submittedName>
</protein>
<dbReference type="CDD" id="cd08916">
    <property type="entry name" value="TrHb3_P"/>
    <property type="match status" value="1"/>
</dbReference>
<reference evidence="1 2" key="1">
    <citation type="submission" date="2019-01" db="EMBL/GenBank/DDBJ databases">
        <authorList>
            <person name="Chen W.-M."/>
        </authorList>
    </citation>
    <scope>NUCLEOTIDE SEQUENCE [LARGE SCALE GENOMIC DNA]</scope>
    <source>
        <strain evidence="1 2">FSY-9</strain>
    </source>
</reference>
<gene>
    <name evidence="1" type="ORF">EOE18_02100</name>
</gene>
<organism evidence="1 2">
    <name type="scientific">Novosphingobium umbonatum</name>
    <dbReference type="NCBI Taxonomy" id="1908524"/>
    <lineage>
        <taxon>Bacteria</taxon>
        <taxon>Pseudomonadati</taxon>
        <taxon>Pseudomonadota</taxon>
        <taxon>Alphaproteobacteria</taxon>
        <taxon>Sphingomonadales</taxon>
        <taxon>Sphingomonadaceae</taxon>
        <taxon>Novosphingobium</taxon>
    </lineage>
</organism>
<dbReference type="Gene3D" id="1.10.490.10">
    <property type="entry name" value="Globins"/>
    <property type="match status" value="1"/>
</dbReference>
<dbReference type="GO" id="GO:0020037">
    <property type="term" value="F:heme binding"/>
    <property type="evidence" value="ECO:0007669"/>
    <property type="project" value="InterPro"/>
</dbReference>
<comment type="caution">
    <text evidence="1">The sequence shown here is derived from an EMBL/GenBank/DDBJ whole genome shotgun (WGS) entry which is preliminary data.</text>
</comment>
<sequence>MQERHPDLARLVEHFYGQARQDLLLGPIFADRVEDWPHHLRALTAFWAAQLRGRGSYRGTPLAAHRAMASRLSPAHFARWLELWDAATVQVMGPDDAMALQTKACRIASVLQAAVLAP</sequence>
<evidence type="ECO:0000313" key="1">
    <source>
        <dbReference type="EMBL" id="RVU07984.1"/>
    </source>
</evidence>
<evidence type="ECO:0000313" key="2">
    <source>
        <dbReference type="Proteomes" id="UP000282837"/>
    </source>
</evidence>
<dbReference type="SUPFAM" id="SSF46458">
    <property type="entry name" value="Globin-like"/>
    <property type="match status" value="1"/>
</dbReference>
<accession>A0A3S2X7X0</accession>
<dbReference type="EMBL" id="SACO01000001">
    <property type="protein sequence ID" value="RVU07984.1"/>
    <property type="molecule type" value="Genomic_DNA"/>
</dbReference>
<name>A0A3S2X7X0_9SPHN</name>
<proteinExistence type="predicted"/>
<dbReference type="OrthoDB" id="25954at2"/>
<dbReference type="Proteomes" id="UP000282837">
    <property type="component" value="Unassembled WGS sequence"/>
</dbReference>
<dbReference type="InterPro" id="IPR012292">
    <property type="entry name" value="Globin/Proto"/>
</dbReference>
<dbReference type="AlphaFoldDB" id="A0A3S2X7X0"/>
<dbReference type="InterPro" id="IPR009050">
    <property type="entry name" value="Globin-like_sf"/>
</dbReference>
<dbReference type="GO" id="GO:0019825">
    <property type="term" value="F:oxygen binding"/>
    <property type="evidence" value="ECO:0007669"/>
    <property type="project" value="InterPro"/>
</dbReference>